<dbReference type="Gene3D" id="3.40.50.2000">
    <property type="entry name" value="Glycogen Phosphorylase B"/>
    <property type="match status" value="1"/>
</dbReference>
<proteinExistence type="inferred from homology"/>
<dbReference type="AlphaFoldDB" id="A0A7J7JUA6"/>
<name>A0A7J7JUA6_BUGNE</name>
<accession>A0A7J7JUA6</accession>
<dbReference type="Proteomes" id="UP000593567">
    <property type="component" value="Unassembled WGS sequence"/>
</dbReference>
<dbReference type="InterPro" id="IPR039042">
    <property type="entry name" value="Alg13-like"/>
</dbReference>
<keyword evidence="7" id="KW-0256">Endoplasmic reticulum</keyword>
<protein>
    <recommendedName>
        <fullName evidence="4">UDP-N-acetylglucosamine transferase subunit ALG13</fullName>
        <ecNumber evidence="3">2.4.1.141</ecNumber>
    </recommendedName>
</protein>
<evidence type="ECO:0000256" key="1">
    <source>
        <dbReference type="ARBA" id="ARBA00004240"/>
    </source>
</evidence>
<keyword evidence="10" id="KW-1185">Reference proteome</keyword>
<dbReference type="EC" id="2.4.1.141" evidence="3"/>
<evidence type="ECO:0000256" key="7">
    <source>
        <dbReference type="ARBA" id="ARBA00022824"/>
    </source>
</evidence>
<dbReference type="Pfam" id="PF04101">
    <property type="entry name" value="Glyco_tran_28_C"/>
    <property type="match status" value="1"/>
</dbReference>
<evidence type="ECO:0000313" key="10">
    <source>
        <dbReference type="Proteomes" id="UP000593567"/>
    </source>
</evidence>
<evidence type="ECO:0000256" key="3">
    <source>
        <dbReference type="ARBA" id="ARBA00012614"/>
    </source>
</evidence>
<gene>
    <name evidence="9" type="ORF">EB796_011740</name>
</gene>
<evidence type="ECO:0000313" key="9">
    <source>
        <dbReference type="EMBL" id="KAF6029952.1"/>
    </source>
</evidence>
<evidence type="ECO:0000256" key="6">
    <source>
        <dbReference type="ARBA" id="ARBA00022679"/>
    </source>
</evidence>
<comment type="similarity">
    <text evidence="2">Belongs to the glycosyltransferase 28 family.</text>
</comment>
<sequence length="147" mass="16207">MEVLLEKGYRSLCIQAGSSEVGEVMLTKAKSKLPGFQVSWFSYKPNILADINAADLVISHAGAGSCLEIMHANKPCIVVVNDKLMGNHQVELAEKLSSLGHTEYTTPSHLIETVQSFRSENLLPYEPGDPKRLSKHLHQLMGLLYSD</sequence>
<dbReference type="OrthoDB" id="20273at2759"/>
<dbReference type="SUPFAM" id="SSF53756">
    <property type="entry name" value="UDP-Glycosyltransferase/glycogen phosphorylase"/>
    <property type="match status" value="1"/>
</dbReference>
<dbReference type="GO" id="GO:0006488">
    <property type="term" value="P:dolichol-linked oligosaccharide biosynthetic process"/>
    <property type="evidence" value="ECO:0007669"/>
    <property type="project" value="InterPro"/>
</dbReference>
<evidence type="ECO:0000259" key="8">
    <source>
        <dbReference type="Pfam" id="PF04101"/>
    </source>
</evidence>
<keyword evidence="5" id="KW-0328">Glycosyltransferase</keyword>
<comment type="subcellular location">
    <subcellularLocation>
        <location evidence="1">Endoplasmic reticulum</location>
    </subcellularLocation>
</comment>
<organism evidence="9 10">
    <name type="scientific">Bugula neritina</name>
    <name type="common">Brown bryozoan</name>
    <name type="synonym">Sertularia neritina</name>
    <dbReference type="NCBI Taxonomy" id="10212"/>
    <lineage>
        <taxon>Eukaryota</taxon>
        <taxon>Metazoa</taxon>
        <taxon>Spiralia</taxon>
        <taxon>Lophotrochozoa</taxon>
        <taxon>Bryozoa</taxon>
        <taxon>Gymnolaemata</taxon>
        <taxon>Cheilostomatida</taxon>
        <taxon>Flustrina</taxon>
        <taxon>Buguloidea</taxon>
        <taxon>Bugulidae</taxon>
        <taxon>Bugula</taxon>
    </lineage>
</organism>
<evidence type="ECO:0000256" key="2">
    <source>
        <dbReference type="ARBA" id="ARBA00006962"/>
    </source>
</evidence>
<dbReference type="EMBL" id="VXIV02001774">
    <property type="protein sequence ID" value="KAF6029952.1"/>
    <property type="molecule type" value="Genomic_DNA"/>
</dbReference>
<keyword evidence="6" id="KW-0808">Transferase</keyword>
<dbReference type="GO" id="GO:0004577">
    <property type="term" value="F:N-acetylglucosaminyldiphosphodolichol N-acetylglucosaminyltransferase activity"/>
    <property type="evidence" value="ECO:0007669"/>
    <property type="project" value="UniProtKB-EC"/>
</dbReference>
<evidence type="ECO:0000256" key="4">
    <source>
        <dbReference type="ARBA" id="ARBA00017468"/>
    </source>
</evidence>
<dbReference type="GO" id="GO:0005783">
    <property type="term" value="C:endoplasmic reticulum"/>
    <property type="evidence" value="ECO:0007669"/>
    <property type="project" value="UniProtKB-SubCell"/>
</dbReference>
<dbReference type="PANTHER" id="PTHR12867:SF6">
    <property type="entry name" value="N-ACETYLGLUCOSAMINYLDIPHOSPHODOLICHOL N-ACETYLGLUCOSAMINYLTRANSFERASE"/>
    <property type="match status" value="1"/>
</dbReference>
<feature type="domain" description="Glycosyl transferase family 28 C-terminal" evidence="8">
    <location>
        <begin position="12"/>
        <end position="129"/>
    </location>
</feature>
<reference evidence="9" key="1">
    <citation type="submission" date="2020-06" db="EMBL/GenBank/DDBJ databases">
        <title>Draft genome of Bugula neritina, a colonial animal packing powerful symbionts and potential medicines.</title>
        <authorList>
            <person name="Rayko M."/>
        </authorList>
    </citation>
    <scope>NUCLEOTIDE SEQUENCE [LARGE SCALE GENOMIC DNA]</scope>
    <source>
        <strain evidence="9">Kwan_BN1</strain>
    </source>
</reference>
<dbReference type="PANTHER" id="PTHR12867">
    <property type="entry name" value="GLYCOSYL TRANSFERASE-RELATED"/>
    <property type="match status" value="1"/>
</dbReference>
<comment type="caution">
    <text evidence="9">The sequence shown here is derived from an EMBL/GenBank/DDBJ whole genome shotgun (WGS) entry which is preliminary data.</text>
</comment>
<evidence type="ECO:0000256" key="5">
    <source>
        <dbReference type="ARBA" id="ARBA00022676"/>
    </source>
</evidence>
<dbReference type="InterPro" id="IPR007235">
    <property type="entry name" value="Glyco_trans_28_C"/>
</dbReference>